<evidence type="ECO:0000313" key="2">
    <source>
        <dbReference type="Proteomes" id="UP001519460"/>
    </source>
</evidence>
<comment type="caution">
    <text evidence="1">The sequence shown here is derived from an EMBL/GenBank/DDBJ whole genome shotgun (WGS) entry which is preliminary data.</text>
</comment>
<dbReference type="AlphaFoldDB" id="A0ABD0M0H5"/>
<accession>A0ABD0M0H5</accession>
<sequence length="100" mass="11380">MVTSFCPILPTYLFWGALQERSNFKKSWFGKKKKKYLGHWTQIRLQCNVTGSTTISSLLIAEQSLQFQLSGIDYCSQAAVSPHSLRPSPITEVFQKDKAH</sequence>
<dbReference type="Proteomes" id="UP001519460">
    <property type="component" value="Unassembled WGS sequence"/>
</dbReference>
<evidence type="ECO:0000313" key="1">
    <source>
        <dbReference type="EMBL" id="KAK7504804.1"/>
    </source>
</evidence>
<dbReference type="EMBL" id="JACVVK020000013">
    <property type="protein sequence ID" value="KAK7504804.1"/>
    <property type="molecule type" value="Genomic_DNA"/>
</dbReference>
<reference evidence="1 2" key="1">
    <citation type="journal article" date="2023" name="Sci. Data">
        <title>Genome assembly of the Korean intertidal mud-creeper Batillaria attramentaria.</title>
        <authorList>
            <person name="Patra A.K."/>
            <person name="Ho P.T."/>
            <person name="Jun S."/>
            <person name="Lee S.J."/>
            <person name="Kim Y."/>
            <person name="Won Y.J."/>
        </authorList>
    </citation>
    <scope>NUCLEOTIDE SEQUENCE [LARGE SCALE GENOMIC DNA]</scope>
    <source>
        <strain evidence="1">Wonlab-2016</strain>
    </source>
</reference>
<protein>
    <submittedName>
        <fullName evidence="1">Uncharacterized protein</fullName>
    </submittedName>
</protein>
<name>A0ABD0M0H5_9CAEN</name>
<organism evidence="1 2">
    <name type="scientific">Batillaria attramentaria</name>
    <dbReference type="NCBI Taxonomy" id="370345"/>
    <lineage>
        <taxon>Eukaryota</taxon>
        <taxon>Metazoa</taxon>
        <taxon>Spiralia</taxon>
        <taxon>Lophotrochozoa</taxon>
        <taxon>Mollusca</taxon>
        <taxon>Gastropoda</taxon>
        <taxon>Caenogastropoda</taxon>
        <taxon>Sorbeoconcha</taxon>
        <taxon>Cerithioidea</taxon>
        <taxon>Batillariidae</taxon>
        <taxon>Batillaria</taxon>
    </lineage>
</organism>
<proteinExistence type="predicted"/>
<keyword evidence="2" id="KW-1185">Reference proteome</keyword>
<gene>
    <name evidence="1" type="ORF">BaRGS_00003832</name>
</gene>